<dbReference type="SUPFAM" id="SSF53448">
    <property type="entry name" value="Nucleotide-diphospho-sugar transferases"/>
    <property type="match status" value="1"/>
</dbReference>
<dbReference type="EMBL" id="MHKE01000002">
    <property type="protein sequence ID" value="OGY85043.1"/>
    <property type="molecule type" value="Genomic_DNA"/>
</dbReference>
<dbReference type="AlphaFoldDB" id="A0A1G2B761"/>
<dbReference type="InterPro" id="IPR029044">
    <property type="entry name" value="Nucleotide-diphossugar_trans"/>
</dbReference>
<evidence type="ECO:0000313" key="4">
    <source>
        <dbReference type="Proteomes" id="UP000179164"/>
    </source>
</evidence>
<dbReference type="CDD" id="cd04179">
    <property type="entry name" value="DPM_DPG-synthase_like"/>
    <property type="match status" value="1"/>
</dbReference>
<proteinExistence type="predicted"/>
<name>A0A1G2B761_9BACT</name>
<accession>A0A1G2B761</accession>
<dbReference type="InterPro" id="IPR050256">
    <property type="entry name" value="Glycosyltransferase_2"/>
</dbReference>
<dbReference type="PANTHER" id="PTHR48090:SF7">
    <property type="entry name" value="RFBJ PROTEIN"/>
    <property type="match status" value="1"/>
</dbReference>
<feature type="domain" description="Glycosyltransferase 2-like" evidence="2">
    <location>
        <begin position="5"/>
        <end position="156"/>
    </location>
</feature>
<evidence type="ECO:0000259" key="2">
    <source>
        <dbReference type="Pfam" id="PF00535"/>
    </source>
</evidence>
<comment type="caution">
    <text evidence="3">The sequence shown here is derived from an EMBL/GenBank/DDBJ whole genome shotgun (WGS) entry which is preliminary data.</text>
</comment>
<protein>
    <recommendedName>
        <fullName evidence="2">Glycosyltransferase 2-like domain-containing protein</fullName>
    </recommendedName>
</protein>
<dbReference type="STRING" id="1798543.A2898_02855"/>
<dbReference type="Proteomes" id="UP000179164">
    <property type="component" value="Unassembled WGS sequence"/>
</dbReference>
<dbReference type="Pfam" id="PF00535">
    <property type="entry name" value="Glycos_transf_2"/>
    <property type="match status" value="1"/>
</dbReference>
<dbReference type="InterPro" id="IPR001173">
    <property type="entry name" value="Glyco_trans_2-like"/>
</dbReference>
<organism evidence="3 4">
    <name type="scientific">Candidatus Kerfeldbacteria bacterium RIFCSPLOWO2_01_FULL_48_11</name>
    <dbReference type="NCBI Taxonomy" id="1798543"/>
    <lineage>
        <taxon>Bacteria</taxon>
        <taxon>Candidatus Kerfeldiibacteriota</taxon>
    </lineage>
</organism>
<evidence type="ECO:0000256" key="1">
    <source>
        <dbReference type="SAM" id="Phobius"/>
    </source>
</evidence>
<evidence type="ECO:0000313" key="3">
    <source>
        <dbReference type="EMBL" id="OGY85043.1"/>
    </source>
</evidence>
<keyword evidence="1" id="KW-1133">Transmembrane helix</keyword>
<keyword evidence="1" id="KW-0472">Membrane</keyword>
<gene>
    <name evidence="3" type="ORF">A2898_02855</name>
</gene>
<dbReference type="PANTHER" id="PTHR48090">
    <property type="entry name" value="UNDECAPRENYL-PHOSPHATE 4-DEOXY-4-FORMAMIDO-L-ARABINOSE TRANSFERASE-RELATED"/>
    <property type="match status" value="1"/>
</dbReference>
<dbReference type="Gene3D" id="3.90.550.10">
    <property type="entry name" value="Spore Coat Polysaccharide Biosynthesis Protein SpsA, Chain A"/>
    <property type="match status" value="1"/>
</dbReference>
<keyword evidence="1" id="KW-0812">Transmembrane</keyword>
<feature type="transmembrane region" description="Helical" evidence="1">
    <location>
        <begin position="124"/>
        <end position="145"/>
    </location>
</feature>
<sequence>MKTYVVIPAHNEAARISHVLADVRSHVPDYGVIVVDDGSKDDTAAVAKKVMDVTVVRHRINLGKGAALKTGCEAAMKYGADILVLMDADGQHKASDVPKIVETLKNEQADIVFGARTIGRDMPFMMMVGNKFLSVAISLLFGYYVSDTQSGFRAFRAGVYPALAWSGVAYEAETEMIVRAAKNKLKFSQMQIQTLYHDKYKGTTVFDGVRILFNILMWKFL</sequence>
<reference evidence="3 4" key="1">
    <citation type="journal article" date="2016" name="Nat. Commun.">
        <title>Thousands of microbial genomes shed light on interconnected biogeochemical processes in an aquifer system.</title>
        <authorList>
            <person name="Anantharaman K."/>
            <person name="Brown C.T."/>
            <person name="Hug L.A."/>
            <person name="Sharon I."/>
            <person name="Castelle C.J."/>
            <person name="Probst A.J."/>
            <person name="Thomas B.C."/>
            <person name="Singh A."/>
            <person name="Wilkins M.J."/>
            <person name="Karaoz U."/>
            <person name="Brodie E.L."/>
            <person name="Williams K.H."/>
            <person name="Hubbard S.S."/>
            <person name="Banfield J.F."/>
        </authorList>
    </citation>
    <scope>NUCLEOTIDE SEQUENCE [LARGE SCALE GENOMIC DNA]</scope>
</reference>